<name>A0AAP0MWA4_9ROSI</name>
<accession>A0AAP0MWA4</accession>
<comment type="caution">
    <text evidence="2">The sequence shown here is derived from an EMBL/GenBank/DDBJ whole genome shotgun (WGS) entry which is preliminary data.</text>
</comment>
<gene>
    <name evidence="2" type="ORF">WN944_009964</name>
</gene>
<feature type="domain" description="Sieve element occlusion C-terminal" evidence="1">
    <location>
        <begin position="59"/>
        <end position="125"/>
    </location>
</feature>
<proteinExistence type="predicted"/>
<protein>
    <recommendedName>
        <fullName evidence="1">Sieve element occlusion C-terminal domain-containing protein</fullName>
    </recommendedName>
</protein>
<dbReference type="AlphaFoldDB" id="A0AAP0MWA4"/>
<evidence type="ECO:0000259" key="1">
    <source>
        <dbReference type="Pfam" id="PF14577"/>
    </source>
</evidence>
<dbReference type="Proteomes" id="UP001428341">
    <property type="component" value="Unassembled WGS sequence"/>
</dbReference>
<organism evidence="2 3">
    <name type="scientific">Citrus x changshan-huyou</name>
    <dbReference type="NCBI Taxonomy" id="2935761"/>
    <lineage>
        <taxon>Eukaryota</taxon>
        <taxon>Viridiplantae</taxon>
        <taxon>Streptophyta</taxon>
        <taxon>Embryophyta</taxon>
        <taxon>Tracheophyta</taxon>
        <taxon>Spermatophyta</taxon>
        <taxon>Magnoliopsida</taxon>
        <taxon>eudicotyledons</taxon>
        <taxon>Gunneridae</taxon>
        <taxon>Pentapetalae</taxon>
        <taxon>rosids</taxon>
        <taxon>malvids</taxon>
        <taxon>Sapindales</taxon>
        <taxon>Rutaceae</taxon>
        <taxon>Aurantioideae</taxon>
        <taxon>Citrus</taxon>
    </lineage>
</organism>
<keyword evidence="3" id="KW-1185">Reference proteome</keyword>
<evidence type="ECO:0000313" key="2">
    <source>
        <dbReference type="EMBL" id="KAK9221537.1"/>
    </source>
</evidence>
<reference evidence="2 3" key="1">
    <citation type="submission" date="2024-05" db="EMBL/GenBank/DDBJ databases">
        <title>Haplotype-resolved chromosome-level genome assembly of Huyou (Citrus changshanensis).</title>
        <authorList>
            <person name="Miao C."/>
            <person name="Chen W."/>
            <person name="Wu Y."/>
            <person name="Wang L."/>
            <person name="Zhao S."/>
            <person name="Grierson D."/>
            <person name="Xu C."/>
            <person name="Chen K."/>
        </authorList>
    </citation>
    <scope>NUCLEOTIDE SEQUENCE [LARGE SCALE GENOMIC DNA]</scope>
    <source>
        <strain evidence="2">01-14</strain>
        <tissue evidence="2">Leaf</tissue>
    </source>
</reference>
<dbReference type="Pfam" id="PF14577">
    <property type="entry name" value="SEO_C"/>
    <property type="match status" value="1"/>
</dbReference>
<evidence type="ECO:0000313" key="3">
    <source>
        <dbReference type="Proteomes" id="UP001428341"/>
    </source>
</evidence>
<dbReference type="EMBL" id="JBCGBO010000002">
    <property type="protein sequence ID" value="KAK9221537.1"/>
    <property type="molecule type" value="Genomic_DNA"/>
</dbReference>
<dbReference type="InterPro" id="IPR027944">
    <property type="entry name" value="SEO_C"/>
</dbReference>
<sequence length="151" mass="16151">MDPKISTTATNAVAKAAGIPLGMHGLCGKEQPKGTHPQEQRYHGCGKSEPRLARLNSTSICEGGRAVFARGSAEMASARGATFLTCMQEYNSARKDQVEPKKGGFPFCSCAHHIDATSLCCHALVRKLEQLFALFVAVLLSHGDVRHVSAL</sequence>